<name>A0ABD3MC83_9STRA</name>
<evidence type="ECO:0000313" key="12">
    <source>
        <dbReference type="EMBL" id="KAL3759787.1"/>
    </source>
</evidence>
<dbReference type="AlphaFoldDB" id="A0ABD3MC83"/>
<gene>
    <name evidence="12" type="ORF">ACHAWU_007531</name>
</gene>
<feature type="coiled-coil region" evidence="8">
    <location>
        <begin position="281"/>
        <end position="308"/>
    </location>
</feature>
<dbReference type="PANTHER" id="PTHR23306">
    <property type="entry name" value="TUMOR SUSCEPTIBILITY GENE 101 PROTEIN-RELATED"/>
    <property type="match status" value="1"/>
</dbReference>
<evidence type="ECO:0000256" key="7">
    <source>
        <dbReference type="PROSITE-ProRule" id="PRU00644"/>
    </source>
</evidence>
<dbReference type="GO" id="GO:0005768">
    <property type="term" value="C:endosome"/>
    <property type="evidence" value="ECO:0007669"/>
    <property type="project" value="UniProtKB-SubCell"/>
</dbReference>
<comment type="caution">
    <text evidence="12">The sequence shown here is derived from an EMBL/GenBank/DDBJ whole genome shotgun (WGS) entry which is preliminary data.</text>
</comment>
<dbReference type="InterPro" id="IPR008883">
    <property type="entry name" value="UEV_N"/>
</dbReference>
<dbReference type="Pfam" id="PF05743">
    <property type="entry name" value="UEV"/>
    <property type="match status" value="1"/>
</dbReference>
<comment type="similarity">
    <text evidence="2">Belongs to the ubiquitin-conjugating enzyme family. UEV subfamily.</text>
</comment>
<keyword evidence="3 7" id="KW-0813">Transport</keyword>
<evidence type="ECO:0000256" key="3">
    <source>
        <dbReference type="ARBA" id="ARBA00022448"/>
    </source>
</evidence>
<evidence type="ECO:0000256" key="9">
    <source>
        <dbReference type="SAM" id="MobiDB-lite"/>
    </source>
</evidence>
<dbReference type="EMBL" id="JALLBG020000196">
    <property type="protein sequence ID" value="KAL3759787.1"/>
    <property type="molecule type" value="Genomic_DNA"/>
</dbReference>
<dbReference type="SUPFAM" id="SSF54495">
    <property type="entry name" value="UBC-like"/>
    <property type="match status" value="1"/>
</dbReference>
<dbReference type="GO" id="GO:0015031">
    <property type="term" value="P:protein transport"/>
    <property type="evidence" value="ECO:0007669"/>
    <property type="project" value="UniProtKB-UniRule"/>
</dbReference>
<evidence type="ECO:0000256" key="4">
    <source>
        <dbReference type="ARBA" id="ARBA00022753"/>
    </source>
</evidence>
<evidence type="ECO:0000313" key="13">
    <source>
        <dbReference type="Proteomes" id="UP001530293"/>
    </source>
</evidence>
<feature type="domain" description="SB" evidence="10">
    <location>
        <begin position="355"/>
        <end position="422"/>
    </location>
</feature>
<keyword evidence="13" id="KW-1185">Reference proteome</keyword>
<feature type="compositionally biased region" description="Polar residues" evidence="9">
    <location>
        <begin position="203"/>
        <end position="218"/>
    </location>
</feature>
<evidence type="ECO:0000256" key="5">
    <source>
        <dbReference type="ARBA" id="ARBA00022927"/>
    </source>
</evidence>
<feature type="compositionally biased region" description="Low complexity" evidence="9">
    <location>
        <begin position="1"/>
        <end position="19"/>
    </location>
</feature>
<keyword evidence="4" id="KW-0967">Endosome</keyword>
<evidence type="ECO:0000256" key="6">
    <source>
        <dbReference type="ARBA" id="ARBA00023054"/>
    </source>
</evidence>
<dbReference type="InterPro" id="IPR016135">
    <property type="entry name" value="UBQ-conjugating_enzyme/RWD"/>
</dbReference>
<dbReference type="SUPFAM" id="SSF140111">
    <property type="entry name" value="Endosomal sorting complex assembly domain"/>
    <property type="match status" value="1"/>
</dbReference>
<dbReference type="PROSITE" id="PS51312">
    <property type="entry name" value="SB"/>
    <property type="match status" value="1"/>
</dbReference>
<dbReference type="Pfam" id="PF09454">
    <property type="entry name" value="Vps23_core"/>
    <property type="match status" value="1"/>
</dbReference>
<reference evidence="12 13" key="1">
    <citation type="submission" date="2024-10" db="EMBL/GenBank/DDBJ databases">
        <title>Updated reference genomes for cyclostephanoid diatoms.</title>
        <authorList>
            <person name="Roberts W.R."/>
            <person name="Alverson A.J."/>
        </authorList>
    </citation>
    <scope>NUCLEOTIDE SEQUENCE [LARGE SCALE GENOMIC DNA]</scope>
    <source>
        <strain evidence="12 13">AJA232-27</strain>
    </source>
</reference>
<dbReference type="InterPro" id="IPR037202">
    <property type="entry name" value="ESCRT_assembly_dom"/>
</dbReference>
<keyword evidence="5 7" id="KW-0653">Protein transport</keyword>
<dbReference type="PROSITE" id="PS51322">
    <property type="entry name" value="UEV"/>
    <property type="match status" value="1"/>
</dbReference>
<proteinExistence type="inferred from homology"/>
<feature type="domain" description="UEV" evidence="11">
    <location>
        <begin position="25"/>
        <end position="185"/>
    </location>
</feature>
<evidence type="ECO:0000256" key="1">
    <source>
        <dbReference type="ARBA" id="ARBA00004177"/>
    </source>
</evidence>
<organism evidence="12 13">
    <name type="scientific">Discostella pseudostelligera</name>
    <dbReference type="NCBI Taxonomy" id="259834"/>
    <lineage>
        <taxon>Eukaryota</taxon>
        <taxon>Sar</taxon>
        <taxon>Stramenopiles</taxon>
        <taxon>Ochrophyta</taxon>
        <taxon>Bacillariophyta</taxon>
        <taxon>Coscinodiscophyceae</taxon>
        <taxon>Thalassiosirophycidae</taxon>
        <taxon>Stephanodiscales</taxon>
        <taxon>Stephanodiscaceae</taxon>
        <taxon>Discostella</taxon>
    </lineage>
</organism>
<sequence>MVVSSYAAGSTSASAASTSSGGGASLLDPYLHRLPAIYTHPPLVHQHVTHLLSSTPHGSNLLPKMESLINNDGTSTPPVLLLRGTIPMQYKGITYHLPIDLYLPPNYPYVCPTVYVRPVSTMSIKPNHKHVGLDGMVYLPYLAQWKPPPPSTTTIKSTLTGSNLKELVAWMSQLFGNEPPCFAKPPVASAAAGAGASHGDDSWQPNIPQKLTPTKNPSQEEALYDRARQREEQWLLEEAKLSSLKSKATEEIQSQMKSVFTQVGEEIRKELEYQKKLEYGKEQIELLQKEYEMRRRKLRGEKRELELENDVLAGWLAAVEKATSSRQEQEELDTAADNHAAATTTKADLMALPTDTPSSQMLALSAESASIDDTIYFLDQALVRNTITLEIFLREVRRLSKRQFMAKAHMIKIEQTLAAERR</sequence>
<feature type="region of interest" description="Disordered" evidence="9">
    <location>
        <begin position="191"/>
        <end position="218"/>
    </location>
</feature>
<dbReference type="Gene3D" id="3.10.110.10">
    <property type="entry name" value="Ubiquitin Conjugating Enzyme"/>
    <property type="match status" value="1"/>
</dbReference>
<keyword evidence="6 8" id="KW-0175">Coiled coil</keyword>
<evidence type="ECO:0000259" key="10">
    <source>
        <dbReference type="PROSITE" id="PS51312"/>
    </source>
</evidence>
<dbReference type="Gene3D" id="6.10.140.820">
    <property type="match status" value="1"/>
</dbReference>
<evidence type="ECO:0000259" key="11">
    <source>
        <dbReference type="PROSITE" id="PS51322"/>
    </source>
</evidence>
<dbReference type="InterPro" id="IPR052070">
    <property type="entry name" value="ESCRT-I_UEV_domain"/>
</dbReference>
<dbReference type="InterPro" id="IPR017916">
    <property type="entry name" value="SB_dom"/>
</dbReference>
<protein>
    <submittedName>
        <fullName evidence="12">Uncharacterized protein</fullName>
    </submittedName>
</protein>
<dbReference type="CDD" id="cd11685">
    <property type="entry name" value="UEV_TSG101-like"/>
    <property type="match status" value="1"/>
</dbReference>
<dbReference type="Proteomes" id="UP001530293">
    <property type="component" value="Unassembled WGS sequence"/>
</dbReference>
<dbReference type="PANTHER" id="PTHR23306:SF3">
    <property type="entry name" value="TUMOR SUPPRESSOR PROTEIN 101"/>
    <property type="match status" value="1"/>
</dbReference>
<accession>A0ABD3MC83</accession>
<evidence type="ECO:0000256" key="2">
    <source>
        <dbReference type="ARBA" id="ARBA00009594"/>
    </source>
</evidence>
<comment type="subcellular location">
    <subcellularLocation>
        <location evidence="1">Endosome</location>
    </subcellularLocation>
</comment>
<feature type="region of interest" description="Disordered" evidence="9">
    <location>
        <begin position="1"/>
        <end position="22"/>
    </location>
</feature>
<evidence type="ECO:0000256" key="8">
    <source>
        <dbReference type="SAM" id="Coils"/>
    </source>
</evidence>